<accession>A0A9P5YIB4</accession>
<name>A0A9P5YIB4_9AGAR</name>
<dbReference type="Pfam" id="PF02373">
    <property type="entry name" value="JmjC"/>
    <property type="match status" value="1"/>
</dbReference>
<dbReference type="OrthoDB" id="298344at2759"/>
<dbReference type="Proteomes" id="UP000807353">
    <property type="component" value="Unassembled WGS sequence"/>
</dbReference>
<dbReference type="AlphaFoldDB" id="A0A9P5YIB4"/>
<dbReference type="InterPro" id="IPR003347">
    <property type="entry name" value="JmjC_dom"/>
</dbReference>
<gene>
    <name evidence="3" type="ORF">BDZ94DRAFT_1279126</name>
</gene>
<feature type="region of interest" description="Disordered" evidence="1">
    <location>
        <begin position="382"/>
        <end position="405"/>
    </location>
</feature>
<dbReference type="SMART" id="SM00558">
    <property type="entry name" value="JmjC"/>
    <property type="match status" value="1"/>
</dbReference>
<evidence type="ECO:0000259" key="2">
    <source>
        <dbReference type="PROSITE" id="PS51184"/>
    </source>
</evidence>
<evidence type="ECO:0000256" key="1">
    <source>
        <dbReference type="SAM" id="MobiDB-lite"/>
    </source>
</evidence>
<dbReference type="SUPFAM" id="SSF51197">
    <property type="entry name" value="Clavaminate synthase-like"/>
    <property type="match status" value="1"/>
</dbReference>
<evidence type="ECO:0000313" key="3">
    <source>
        <dbReference type="EMBL" id="KAF9469170.1"/>
    </source>
</evidence>
<feature type="compositionally biased region" description="Low complexity" evidence="1">
    <location>
        <begin position="382"/>
        <end position="401"/>
    </location>
</feature>
<comment type="caution">
    <text evidence="3">The sequence shown here is derived from an EMBL/GenBank/DDBJ whole genome shotgun (WGS) entry which is preliminary data.</text>
</comment>
<evidence type="ECO:0000313" key="4">
    <source>
        <dbReference type="Proteomes" id="UP000807353"/>
    </source>
</evidence>
<dbReference type="Gene3D" id="2.60.120.650">
    <property type="entry name" value="Cupin"/>
    <property type="match status" value="1"/>
</dbReference>
<reference evidence="3" key="1">
    <citation type="submission" date="2020-11" db="EMBL/GenBank/DDBJ databases">
        <authorList>
            <consortium name="DOE Joint Genome Institute"/>
            <person name="Ahrendt S."/>
            <person name="Riley R."/>
            <person name="Andreopoulos W."/>
            <person name="Labutti K."/>
            <person name="Pangilinan J."/>
            <person name="Ruiz-Duenas F.J."/>
            <person name="Barrasa J.M."/>
            <person name="Sanchez-Garcia M."/>
            <person name="Camarero S."/>
            <person name="Miyauchi S."/>
            <person name="Serrano A."/>
            <person name="Linde D."/>
            <person name="Babiker R."/>
            <person name="Drula E."/>
            <person name="Ayuso-Fernandez I."/>
            <person name="Pacheco R."/>
            <person name="Padilla G."/>
            <person name="Ferreira P."/>
            <person name="Barriuso J."/>
            <person name="Kellner H."/>
            <person name="Castanera R."/>
            <person name="Alfaro M."/>
            <person name="Ramirez L."/>
            <person name="Pisabarro A.G."/>
            <person name="Kuo A."/>
            <person name="Tritt A."/>
            <person name="Lipzen A."/>
            <person name="He G."/>
            <person name="Yan M."/>
            <person name="Ng V."/>
            <person name="Cullen D."/>
            <person name="Martin F."/>
            <person name="Rosso M.-N."/>
            <person name="Henrissat B."/>
            <person name="Hibbett D."/>
            <person name="Martinez A.T."/>
            <person name="Grigoriev I.V."/>
        </authorList>
    </citation>
    <scope>NUCLEOTIDE SEQUENCE</scope>
    <source>
        <strain evidence="3">CBS 247.69</strain>
    </source>
</reference>
<protein>
    <recommendedName>
        <fullName evidence="2">JmjC domain-containing protein</fullName>
    </recommendedName>
</protein>
<feature type="domain" description="JmjC" evidence="2">
    <location>
        <begin position="154"/>
        <end position="304"/>
    </location>
</feature>
<dbReference type="EMBL" id="MU150230">
    <property type="protein sequence ID" value="KAF9469170.1"/>
    <property type="molecule type" value="Genomic_DNA"/>
</dbReference>
<keyword evidence="4" id="KW-1185">Reference proteome</keyword>
<organism evidence="3 4">
    <name type="scientific">Collybia nuda</name>
    <dbReference type="NCBI Taxonomy" id="64659"/>
    <lineage>
        <taxon>Eukaryota</taxon>
        <taxon>Fungi</taxon>
        <taxon>Dikarya</taxon>
        <taxon>Basidiomycota</taxon>
        <taxon>Agaricomycotina</taxon>
        <taxon>Agaricomycetes</taxon>
        <taxon>Agaricomycetidae</taxon>
        <taxon>Agaricales</taxon>
        <taxon>Tricholomatineae</taxon>
        <taxon>Clitocybaceae</taxon>
        <taxon>Collybia</taxon>
    </lineage>
</organism>
<proteinExistence type="predicted"/>
<sequence length="531" mass="60451">MNRVVEPSPNPSKCRISTREWTLSSLIKSGERFHPVPRIIASSEPKRLLAKIENSEKTGIPLIIEGWHKHSRWLKEMFHIDNFRANGSADIDVRNVHDWTDKTIPLSEFIAKSRAAPILAYPEEKERLYGKDAECPKEWNKWLHEANVIPSLLLPDGPNNLLLNQPRSSHVETLMCYLGIGDTFTPCHKDLCASSGQNLMCYTENGGSSYWFMTSGSDAPQASAYFQQLNQELDHETYVVTVEELSKAPFKIYIAEQKLGDLVLVPPRSCHQVVNKGGLTVKTSWSRMTLKGLETAYYHELPIYRRVCRPETYRVQSTIHYTLLRMTAELENIISHQSSPGPFDVKSQSDEFIDSMRRILQLFDLMLLDEFSPNNNQMHCLSSSSSPLGTASPAPSNASSATLIPNEKEKEGGYIPVTCDFCGADIFQSFFECRTCVNTQELQGRRRTLPGDGYVVCPSCYSEGRSCKCRIMDPTQCRPFEELLQHRKKARNALHLYTGDNSWLERLLHIPEIFPQQRELSEQRVNCNAKR</sequence>
<dbReference type="PROSITE" id="PS51184">
    <property type="entry name" value="JMJC"/>
    <property type="match status" value="1"/>
</dbReference>